<name>A0ABN9D6H1_9NEOB</name>
<organism evidence="1 2">
    <name type="scientific">Staurois parvus</name>
    <dbReference type="NCBI Taxonomy" id="386267"/>
    <lineage>
        <taxon>Eukaryota</taxon>
        <taxon>Metazoa</taxon>
        <taxon>Chordata</taxon>
        <taxon>Craniata</taxon>
        <taxon>Vertebrata</taxon>
        <taxon>Euteleostomi</taxon>
        <taxon>Amphibia</taxon>
        <taxon>Batrachia</taxon>
        <taxon>Anura</taxon>
        <taxon>Neobatrachia</taxon>
        <taxon>Ranoidea</taxon>
        <taxon>Ranidae</taxon>
        <taxon>Staurois</taxon>
    </lineage>
</organism>
<evidence type="ECO:0000313" key="2">
    <source>
        <dbReference type="Proteomes" id="UP001162483"/>
    </source>
</evidence>
<accession>A0ABN9D6H1</accession>
<reference evidence="1" key="1">
    <citation type="submission" date="2023-05" db="EMBL/GenBank/DDBJ databases">
        <authorList>
            <person name="Stuckert A."/>
        </authorList>
    </citation>
    <scope>NUCLEOTIDE SEQUENCE</scope>
</reference>
<gene>
    <name evidence="1" type="ORF">SPARVUS_LOCUS6553989</name>
</gene>
<proteinExistence type="predicted"/>
<feature type="non-terminal residue" evidence="1">
    <location>
        <position position="89"/>
    </location>
</feature>
<evidence type="ECO:0000313" key="1">
    <source>
        <dbReference type="EMBL" id="CAI9567559.1"/>
    </source>
</evidence>
<sequence length="89" mass="9820">MPVIGSPLLMLTARERRAGKWHSSEETSILIIRALTISALMFSVGPSVPPVSAHQYPIPVHINATYQCLPVHINATYQCLPVHINATYQ</sequence>
<comment type="caution">
    <text evidence="1">The sequence shown here is derived from an EMBL/GenBank/DDBJ whole genome shotgun (WGS) entry which is preliminary data.</text>
</comment>
<dbReference type="EMBL" id="CATNWA010014106">
    <property type="protein sequence ID" value="CAI9567559.1"/>
    <property type="molecule type" value="Genomic_DNA"/>
</dbReference>
<keyword evidence="2" id="KW-1185">Reference proteome</keyword>
<protein>
    <submittedName>
        <fullName evidence="1">Uncharacterized protein</fullName>
    </submittedName>
</protein>
<dbReference type="Proteomes" id="UP001162483">
    <property type="component" value="Unassembled WGS sequence"/>
</dbReference>